<dbReference type="EMBL" id="JACHXU010000007">
    <property type="protein sequence ID" value="MBB3206665.1"/>
    <property type="molecule type" value="Genomic_DNA"/>
</dbReference>
<evidence type="ECO:0000313" key="2">
    <source>
        <dbReference type="EMBL" id="MBB3206665.1"/>
    </source>
</evidence>
<accession>A0A7W5H662</accession>
<protein>
    <recommendedName>
        <fullName evidence="4">Cell surface protein</fullName>
    </recommendedName>
</protein>
<proteinExistence type="predicted"/>
<feature type="region of interest" description="Disordered" evidence="1">
    <location>
        <begin position="1"/>
        <end position="32"/>
    </location>
</feature>
<evidence type="ECO:0000313" key="3">
    <source>
        <dbReference type="Proteomes" id="UP000536179"/>
    </source>
</evidence>
<comment type="caution">
    <text evidence="2">The sequence shown here is derived from an EMBL/GenBank/DDBJ whole genome shotgun (WGS) entry which is preliminary data.</text>
</comment>
<evidence type="ECO:0008006" key="4">
    <source>
        <dbReference type="Google" id="ProtNLM"/>
    </source>
</evidence>
<name>A0A7W5H662_9BACT</name>
<gene>
    <name evidence="2" type="ORF">FHS27_002477</name>
</gene>
<dbReference type="AlphaFoldDB" id="A0A7W5H662"/>
<feature type="compositionally biased region" description="Low complexity" evidence="1">
    <location>
        <begin position="15"/>
        <end position="25"/>
    </location>
</feature>
<evidence type="ECO:0000256" key="1">
    <source>
        <dbReference type="SAM" id="MobiDB-lite"/>
    </source>
</evidence>
<dbReference type="Proteomes" id="UP000536179">
    <property type="component" value="Unassembled WGS sequence"/>
</dbReference>
<keyword evidence="3" id="KW-1185">Reference proteome</keyword>
<dbReference type="RefSeq" id="WP_184305118.1">
    <property type="nucleotide sequence ID" value="NZ_JACHXU010000007.1"/>
</dbReference>
<organism evidence="2 3">
    <name type="scientific">Aporhodopirellula rubra</name>
    <dbReference type="NCBI Taxonomy" id="980271"/>
    <lineage>
        <taxon>Bacteria</taxon>
        <taxon>Pseudomonadati</taxon>
        <taxon>Planctomycetota</taxon>
        <taxon>Planctomycetia</taxon>
        <taxon>Pirellulales</taxon>
        <taxon>Pirellulaceae</taxon>
        <taxon>Aporhodopirellula</taxon>
    </lineage>
</organism>
<sequence length="417" mass="47067">MSQQAQANAPDDKPQSQTQSSPSQPNLDTRSTSMRDYLDRALETLKKFGGGKNEAPQELITLLEDVKYLDEAKVLAIAEVIKHMSSFNALVRENVESVQIGNRYMDIAQMFDSIRDDSKRLISQLDDGKISGTEKVSNWWMKMRRGTPSDRFEQIVEVYGDVAKDTKHALKSEEQIMDAYIDFRFALKESEVLARELLDQHLPILEAAKDGLATAQTTLDNYEGTDEGGKSQLELRRDEARHRFEKEDKTYQLLKDIAENLEIGYDVGETLITKLKQTHDVKERVFRRAVTFFTTNEHVFTILGTVYTSQHGLHEVTQATEAMKDGVNRGLEDVASLGRELERAALKAGYGSTIDPESVQKLVDAISGFQIESLQMIAELRKESEESTKAIRKSVEEGKRKYQATLGRYARGESLTG</sequence>
<reference evidence="2 3" key="1">
    <citation type="submission" date="2020-08" db="EMBL/GenBank/DDBJ databases">
        <title>Genomic Encyclopedia of Type Strains, Phase III (KMG-III): the genomes of soil and plant-associated and newly described type strains.</title>
        <authorList>
            <person name="Whitman W."/>
        </authorList>
    </citation>
    <scope>NUCLEOTIDE SEQUENCE [LARGE SCALE GENOMIC DNA]</scope>
    <source>
        <strain evidence="2 3">CECT 8075</strain>
    </source>
</reference>